<dbReference type="CDD" id="cd04301">
    <property type="entry name" value="NAT_SF"/>
    <property type="match status" value="1"/>
</dbReference>
<organism evidence="4 5">
    <name type="scientific">Dorea phocaeensis</name>
    <dbReference type="NCBI Taxonomy" id="2040291"/>
    <lineage>
        <taxon>Bacteria</taxon>
        <taxon>Bacillati</taxon>
        <taxon>Bacillota</taxon>
        <taxon>Clostridia</taxon>
        <taxon>Lachnospirales</taxon>
        <taxon>Lachnospiraceae</taxon>
        <taxon>Dorea</taxon>
    </lineage>
</organism>
<protein>
    <submittedName>
        <fullName evidence="4">GNAT family N-acetyltransferase</fullName>
    </submittedName>
</protein>
<evidence type="ECO:0000313" key="4">
    <source>
        <dbReference type="EMBL" id="NVH59210.1"/>
    </source>
</evidence>
<reference evidence="5 6" key="1">
    <citation type="journal article" date="2020" name="Cell Host Microbe">
        <title>Functional and Genomic Variation between Human-Derived Isolates of Lachnospiraceae Reveals Inter- and Intra-Species Diversity.</title>
        <authorList>
            <person name="Sorbara M.T."/>
            <person name="Littmann E.R."/>
            <person name="Fontana E."/>
            <person name="Moody T.U."/>
            <person name="Kohout C.E."/>
            <person name="Gjonbalaj M."/>
            <person name="Eaton V."/>
            <person name="Seok R."/>
            <person name="Leiner I.M."/>
            <person name="Pamer E.G."/>
        </authorList>
    </citation>
    <scope>NUCLEOTIDE SEQUENCE [LARGE SCALE GENOMIC DNA]</scope>
    <source>
        <strain evidence="4 5">MSK.17.11</strain>
        <strain evidence="3 6">MSK.17.38</strain>
    </source>
</reference>
<dbReference type="SUPFAM" id="SSF55729">
    <property type="entry name" value="Acyl-CoA N-acyltransferases (Nat)"/>
    <property type="match status" value="1"/>
</dbReference>
<dbReference type="Gene3D" id="3.30.565.40">
    <property type="entry name" value="Fervidobacterium nodosum Rt17-B1 like"/>
    <property type="match status" value="1"/>
</dbReference>
<keyword evidence="5" id="KW-1185">Reference proteome</keyword>
<sequence length="475" mass="52988">METRLLGAEETGAVLPLVKDKIEDTLYQQIVEDYRQQILVIFGIFDEQRVCGVSALKKDGQVLLVYVMENCRRRGVGSILLWSMYRYCAAVFRVPVISVLSPSEMTVFFRKLGMQTEGMHMSESGQEGREGDAKIRLVMQVQPETPASPLNSKTPVIIAVVVGVIAVCLVIFGVAAATKRIFLELQESALEQLPYGLEEEGGFYGEGEDPGLEGFPDAGGDYESVEDSTTGMAAVPSYIDEDLSYEITDQSYDYTDNEKETTVITFQVGYPEVTGLSSKKVEKKVNDAIRSCAMETVDKIYINPSEEIKETVLSSQTPMLANLVESKVTYATDGLICVMFSDASYQGGPEYFDETMRACTINLESGEVYELSDIMELSDSFVEAWITGMQKETGKNAFLTELSLKELQKLLSGKEESGIYDVEFFLDRDGIEIGLNFNYPPEDPHDLGYSWVTAPFSYKEIKQYISDKEFWNLLG</sequence>
<accession>A0A850HMI8</accession>
<evidence type="ECO:0000313" key="5">
    <source>
        <dbReference type="Proteomes" id="UP000528555"/>
    </source>
</evidence>
<dbReference type="RefSeq" id="WP_173815050.1">
    <property type="nucleotide sequence ID" value="NZ_JAAITX010000009.1"/>
</dbReference>
<keyword evidence="1" id="KW-0812">Transmembrane</keyword>
<dbReference type="EMBL" id="JAAIUO010000009">
    <property type="protein sequence ID" value="NSK15387.1"/>
    <property type="molecule type" value="Genomic_DNA"/>
</dbReference>
<gene>
    <name evidence="4" type="ORF">G5A66_11315</name>
    <name evidence="3" type="ORF">G5A75_11085</name>
</gene>
<dbReference type="GO" id="GO:0016747">
    <property type="term" value="F:acyltransferase activity, transferring groups other than amino-acyl groups"/>
    <property type="evidence" value="ECO:0007669"/>
    <property type="project" value="InterPro"/>
</dbReference>
<feature type="transmembrane region" description="Helical" evidence="1">
    <location>
        <begin position="156"/>
        <end position="177"/>
    </location>
</feature>
<dbReference type="InterPro" id="IPR016181">
    <property type="entry name" value="Acyl_CoA_acyltransferase"/>
</dbReference>
<keyword evidence="4" id="KW-0808">Transferase</keyword>
<dbReference type="AlphaFoldDB" id="A0A850HMI8"/>
<dbReference type="EMBL" id="JAAITX010000009">
    <property type="protein sequence ID" value="NVH59210.1"/>
    <property type="molecule type" value="Genomic_DNA"/>
</dbReference>
<feature type="domain" description="N-acetyltransferase" evidence="2">
    <location>
        <begin position="1"/>
        <end position="144"/>
    </location>
</feature>
<dbReference type="Proteomes" id="UP000528555">
    <property type="component" value="Unassembled WGS sequence"/>
</dbReference>
<dbReference type="Gene3D" id="3.40.630.30">
    <property type="match status" value="1"/>
</dbReference>
<dbReference type="InterPro" id="IPR000182">
    <property type="entry name" value="GNAT_dom"/>
</dbReference>
<keyword evidence="1" id="KW-0472">Membrane</keyword>
<dbReference type="Proteomes" id="UP000701680">
    <property type="component" value="Unassembled WGS sequence"/>
</dbReference>
<evidence type="ECO:0000313" key="3">
    <source>
        <dbReference type="EMBL" id="NSK15387.1"/>
    </source>
</evidence>
<reference evidence="4" key="2">
    <citation type="submission" date="2020-02" db="EMBL/GenBank/DDBJ databases">
        <authorList>
            <person name="Littmann E."/>
            <person name="Sorbara M."/>
        </authorList>
    </citation>
    <scope>NUCLEOTIDE SEQUENCE</scope>
    <source>
        <strain evidence="4">MSK.17.11</strain>
        <strain evidence="3">MSK.17.38</strain>
    </source>
</reference>
<dbReference type="Pfam" id="PF00583">
    <property type="entry name" value="Acetyltransf_1"/>
    <property type="match status" value="1"/>
</dbReference>
<dbReference type="PROSITE" id="PS51186">
    <property type="entry name" value="GNAT"/>
    <property type="match status" value="1"/>
</dbReference>
<proteinExistence type="predicted"/>
<evidence type="ECO:0000256" key="1">
    <source>
        <dbReference type="SAM" id="Phobius"/>
    </source>
</evidence>
<comment type="caution">
    <text evidence="4">The sequence shown here is derived from an EMBL/GenBank/DDBJ whole genome shotgun (WGS) entry which is preliminary data.</text>
</comment>
<name>A0A850HMI8_9FIRM</name>
<evidence type="ECO:0000259" key="2">
    <source>
        <dbReference type="PROSITE" id="PS51186"/>
    </source>
</evidence>
<evidence type="ECO:0000313" key="6">
    <source>
        <dbReference type="Proteomes" id="UP000701680"/>
    </source>
</evidence>
<keyword evidence="1" id="KW-1133">Transmembrane helix</keyword>